<gene>
    <name evidence="2" type="ORF">PCASD_15467</name>
</gene>
<feature type="region of interest" description="Disordered" evidence="1">
    <location>
        <begin position="171"/>
        <end position="228"/>
    </location>
</feature>
<feature type="compositionally biased region" description="Polar residues" evidence="1">
    <location>
        <begin position="171"/>
        <end position="183"/>
    </location>
</feature>
<reference evidence="2 3" key="1">
    <citation type="submission" date="2017-11" db="EMBL/GenBank/DDBJ databases">
        <title>De novo assembly and phasing of dikaryotic genomes from two isolates of Puccinia coronata f. sp. avenae, the causal agent of oat crown rust.</title>
        <authorList>
            <person name="Miller M.E."/>
            <person name="Zhang Y."/>
            <person name="Omidvar V."/>
            <person name="Sperschneider J."/>
            <person name="Schwessinger B."/>
            <person name="Raley C."/>
            <person name="Palmer J.M."/>
            <person name="Garnica D."/>
            <person name="Upadhyaya N."/>
            <person name="Rathjen J."/>
            <person name="Taylor J.M."/>
            <person name="Park R.F."/>
            <person name="Dodds P.N."/>
            <person name="Hirsch C.D."/>
            <person name="Kianian S.F."/>
            <person name="Figueroa M."/>
        </authorList>
    </citation>
    <scope>NUCLEOTIDE SEQUENCE [LARGE SCALE GENOMIC DNA]</scope>
    <source>
        <strain evidence="2">12SD80</strain>
    </source>
</reference>
<feature type="region of interest" description="Disordered" evidence="1">
    <location>
        <begin position="117"/>
        <end position="146"/>
    </location>
</feature>
<name>A0A2N5UPK1_9BASI</name>
<proteinExistence type="predicted"/>
<accession>A0A2N5UPK1</accession>
<feature type="region of interest" description="Disordered" evidence="1">
    <location>
        <begin position="260"/>
        <end position="309"/>
    </location>
</feature>
<protein>
    <submittedName>
        <fullName evidence="2">Uncharacterized protein</fullName>
    </submittedName>
</protein>
<feature type="compositionally biased region" description="Basic residues" evidence="1">
    <location>
        <begin position="208"/>
        <end position="225"/>
    </location>
</feature>
<feature type="compositionally biased region" description="Polar residues" evidence="1">
    <location>
        <begin position="117"/>
        <end position="132"/>
    </location>
</feature>
<organism evidence="2 3">
    <name type="scientific">Puccinia coronata f. sp. avenae</name>
    <dbReference type="NCBI Taxonomy" id="200324"/>
    <lineage>
        <taxon>Eukaryota</taxon>
        <taxon>Fungi</taxon>
        <taxon>Dikarya</taxon>
        <taxon>Basidiomycota</taxon>
        <taxon>Pucciniomycotina</taxon>
        <taxon>Pucciniomycetes</taxon>
        <taxon>Pucciniales</taxon>
        <taxon>Pucciniaceae</taxon>
        <taxon>Puccinia</taxon>
    </lineage>
</organism>
<dbReference type="EMBL" id="PGCI01000112">
    <property type="protein sequence ID" value="PLW39674.1"/>
    <property type="molecule type" value="Genomic_DNA"/>
</dbReference>
<comment type="caution">
    <text evidence="2">The sequence shown here is derived from an EMBL/GenBank/DDBJ whole genome shotgun (WGS) entry which is preliminary data.</text>
</comment>
<feature type="compositionally biased region" description="Low complexity" evidence="1">
    <location>
        <begin position="137"/>
        <end position="146"/>
    </location>
</feature>
<dbReference type="AlphaFoldDB" id="A0A2N5UPK1"/>
<sequence length="359" mass="39210">MDLDHIDISSKDSLHHLVQEFWIAFAAVSLEPVSLFRAPIIQLQIHKLSPYNPLSFSSNRKTSNTSLDCMTSRIVLRLLSLHRLSARCVAPTSPLPPDNLAKLFAFCSQPAKSFLANSSPTPLHTKNASQQNDRSKSGSCSKSSQHSSVDLFCFGRLELGSPAISVMQELNPSHNTRPQNNGETPLVPMTGTSGCLPPTTGQGPSQVKRQRPHTCNRRRPRKRPHGNINQLAHCARKAMAPFAWSGSGVPSGCLSSTKDAFHADDDSDEDGNPDKDGDFDGTNAPNPEDKGLDPQNNSSGQRAMGGDKPHLYYFSQSHQVDPCPDEEITSQETIQLSYHRLPFGTCIIALTNQAAFCKV</sequence>
<dbReference type="Proteomes" id="UP000235392">
    <property type="component" value="Unassembled WGS sequence"/>
</dbReference>
<evidence type="ECO:0000313" key="3">
    <source>
        <dbReference type="Proteomes" id="UP000235392"/>
    </source>
</evidence>
<evidence type="ECO:0000313" key="2">
    <source>
        <dbReference type="EMBL" id="PLW39674.1"/>
    </source>
</evidence>
<evidence type="ECO:0000256" key="1">
    <source>
        <dbReference type="SAM" id="MobiDB-lite"/>
    </source>
</evidence>